<proteinExistence type="predicted"/>
<dbReference type="PANTHER" id="PTHR47706:SF7">
    <property type="entry name" value="CIPA-LIKE, PUTATIVE (AFU_ORTHOLOGUE AFUA_1G01630)-RELATED"/>
    <property type="match status" value="1"/>
</dbReference>
<dbReference type="GO" id="GO:0016491">
    <property type="term" value="F:oxidoreductase activity"/>
    <property type="evidence" value="ECO:0007669"/>
    <property type="project" value="UniProtKB-KW"/>
</dbReference>
<evidence type="ECO:0000256" key="1">
    <source>
        <dbReference type="ARBA" id="ARBA00022857"/>
    </source>
</evidence>
<dbReference type="AlphaFoldDB" id="A0AAE0WXF9"/>
<dbReference type="EMBL" id="JAUTXT010000001">
    <property type="protein sequence ID" value="KAK3679814.1"/>
    <property type="molecule type" value="Genomic_DNA"/>
</dbReference>
<name>A0AAE0WXF9_9PEZI</name>
<dbReference type="Gene3D" id="3.40.50.720">
    <property type="entry name" value="NAD(P)-binding Rossmann-like Domain"/>
    <property type="match status" value="1"/>
</dbReference>
<keyword evidence="2" id="KW-0560">Oxidoreductase</keyword>
<dbReference type="PANTHER" id="PTHR47706">
    <property type="entry name" value="NMRA-LIKE FAMILY PROTEIN"/>
    <property type="match status" value="1"/>
</dbReference>
<sequence length="324" mass="35342">MSTSNYIKNVAIVGVSGRSGSHMTEELLKTGKHTVTAITRSDSSSTPPQGVHVAKVNYDDPSTLVAALKGQDALIITMGTMAPPDTQSKLIQAAAEAGVPWVLPNEWGPDTAHPGLQKDVPLFGKLVTVQEEVKKLDGKVSALYVDCGFWYEWSLAIPDSFGVDLLKREATLFDNGEVKMSVSTWAQVGRAVAALLSLPVHAEGGDNEACLDNYRNKNVYINSFTVSQKDMLDSVYRVTGTKESEWKFSKEPSKERYDNAIAKMKGGDRMGFVVAMYTRVFFPDDSGNFEKTKGTANKVLGLPKEDIDEATKVAIERAKTNPWA</sequence>
<protein>
    <recommendedName>
        <fullName evidence="3">NmrA-like domain-containing protein</fullName>
    </recommendedName>
</protein>
<dbReference type="Proteomes" id="UP001274830">
    <property type="component" value="Unassembled WGS sequence"/>
</dbReference>
<keyword evidence="1" id="KW-0521">NADP</keyword>
<accession>A0AAE0WXF9</accession>
<dbReference type="Gene3D" id="3.90.25.10">
    <property type="entry name" value="UDP-galactose 4-epimerase, domain 1"/>
    <property type="match status" value="1"/>
</dbReference>
<dbReference type="Pfam" id="PF05368">
    <property type="entry name" value="NmrA"/>
    <property type="match status" value="1"/>
</dbReference>
<evidence type="ECO:0000313" key="4">
    <source>
        <dbReference type="EMBL" id="KAK3679814.1"/>
    </source>
</evidence>
<evidence type="ECO:0000313" key="5">
    <source>
        <dbReference type="Proteomes" id="UP001274830"/>
    </source>
</evidence>
<comment type="caution">
    <text evidence="4">The sequence shown here is derived from an EMBL/GenBank/DDBJ whole genome shotgun (WGS) entry which is preliminary data.</text>
</comment>
<dbReference type="InterPro" id="IPR008030">
    <property type="entry name" value="NmrA-like"/>
</dbReference>
<reference evidence="4" key="1">
    <citation type="submission" date="2023-07" db="EMBL/GenBank/DDBJ databases">
        <title>Black Yeasts Isolated from many extreme environments.</title>
        <authorList>
            <person name="Coleine C."/>
            <person name="Stajich J.E."/>
            <person name="Selbmann L."/>
        </authorList>
    </citation>
    <scope>NUCLEOTIDE SEQUENCE</scope>
    <source>
        <strain evidence="4">CCFEE 5485</strain>
    </source>
</reference>
<gene>
    <name evidence="4" type="ORF">LTR78_000190</name>
</gene>
<dbReference type="InterPro" id="IPR051609">
    <property type="entry name" value="NmrA/Isoflavone_reductase-like"/>
</dbReference>
<evidence type="ECO:0000259" key="3">
    <source>
        <dbReference type="Pfam" id="PF05368"/>
    </source>
</evidence>
<keyword evidence="5" id="KW-1185">Reference proteome</keyword>
<dbReference type="InterPro" id="IPR036291">
    <property type="entry name" value="NAD(P)-bd_dom_sf"/>
</dbReference>
<dbReference type="CDD" id="cd05259">
    <property type="entry name" value="PCBER_SDR_a"/>
    <property type="match status" value="1"/>
</dbReference>
<dbReference type="InterPro" id="IPR045312">
    <property type="entry name" value="PCBER-like"/>
</dbReference>
<organism evidence="4 5">
    <name type="scientific">Recurvomyces mirabilis</name>
    <dbReference type="NCBI Taxonomy" id="574656"/>
    <lineage>
        <taxon>Eukaryota</taxon>
        <taxon>Fungi</taxon>
        <taxon>Dikarya</taxon>
        <taxon>Ascomycota</taxon>
        <taxon>Pezizomycotina</taxon>
        <taxon>Dothideomycetes</taxon>
        <taxon>Dothideomycetidae</taxon>
        <taxon>Mycosphaerellales</taxon>
        <taxon>Teratosphaeriaceae</taxon>
        <taxon>Recurvomyces</taxon>
    </lineage>
</organism>
<feature type="domain" description="NmrA-like" evidence="3">
    <location>
        <begin position="8"/>
        <end position="150"/>
    </location>
</feature>
<evidence type="ECO:0000256" key="2">
    <source>
        <dbReference type="ARBA" id="ARBA00023002"/>
    </source>
</evidence>
<dbReference type="SUPFAM" id="SSF51735">
    <property type="entry name" value="NAD(P)-binding Rossmann-fold domains"/>
    <property type="match status" value="1"/>
</dbReference>